<dbReference type="GO" id="GO:0044550">
    <property type="term" value="P:secondary metabolite biosynthetic process"/>
    <property type="evidence" value="ECO:0007669"/>
    <property type="project" value="TreeGrafter"/>
</dbReference>
<dbReference type="RefSeq" id="WP_002647390.1">
    <property type="nucleotide sequence ID" value="NZ_CP036341.1"/>
</dbReference>
<dbReference type="PANTHER" id="PTHR34069">
    <property type="entry name" value="3-OXOACYL-[ACYL-CARRIER-PROTEIN] SYNTHASE 3"/>
    <property type="match status" value="1"/>
</dbReference>
<accession>A0A3D3R7Q1</accession>
<keyword evidence="2" id="KW-0808">Transferase</keyword>
<gene>
    <name evidence="2" type="primary">fabH_4</name>
    <name evidence="1" type="ORF">DIT97_18550</name>
    <name evidence="2" type="ORF">GmarT_56460</name>
</gene>
<keyword evidence="4" id="KW-1185">Reference proteome</keyword>
<evidence type="ECO:0000313" key="3">
    <source>
        <dbReference type="Proteomes" id="UP000263642"/>
    </source>
</evidence>
<dbReference type="EMBL" id="CP042910">
    <property type="protein sequence ID" value="QEG19740.1"/>
    <property type="molecule type" value="Genomic_DNA"/>
</dbReference>
<proteinExistence type="predicted"/>
<dbReference type="SUPFAM" id="SSF53901">
    <property type="entry name" value="Thiolase-like"/>
    <property type="match status" value="2"/>
</dbReference>
<dbReference type="Proteomes" id="UP000263642">
    <property type="component" value="Unassembled WGS sequence"/>
</dbReference>
<evidence type="ECO:0000313" key="4">
    <source>
        <dbReference type="Proteomes" id="UP000322887"/>
    </source>
</evidence>
<keyword evidence="2" id="KW-0012">Acyltransferase</keyword>
<reference evidence="1 3" key="1">
    <citation type="journal article" date="2018" name="Nat. Biotechnol.">
        <title>A standardized bacterial taxonomy based on genome phylogeny substantially revises the tree of life.</title>
        <authorList>
            <person name="Parks D.H."/>
            <person name="Chuvochina M."/>
            <person name="Waite D.W."/>
            <person name="Rinke C."/>
            <person name="Skarshewski A."/>
            <person name="Chaumeil P.A."/>
            <person name="Hugenholtz P."/>
        </authorList>
    </citation>
    <scope>NUCLEOTIDE SEQUENCE [LARGE SCALE GENOMIC DNA]</scope>
    <source>
        <strain evidence="1">UBA9375</strain>
    </source>
</reference>
<evidence type="ECO:0000313" key="1">
    <source>
        <dbReference type="EMBL" id="HCO24924.1"/>
    </source>
</evidence>
<dbReference type="PANTHER" id="PTHR34069:SF3">
    <property type="entry name" value="ACYL-COA:ACYL-COA ALKYLTRANSFERASE"/>
    <property type="match status" value="1"/>
</dbReference>
<evidence type="ECO:0000313" key="2">
    <source>
        <dbReference type="EMBL" id="QEG19740.1"/>
    </source>
</evidence>
<dbReference type="Gene3D" id="3.40.47.10">
    <property type="match status" value="2"/>
</dbReference>
<dbReference type="GeneID" id="98650070"/>
<reference evidence="2 4" key="2">
    <citation type="submission" date="2019-08" db="EMBL/GenBank/DDBJ databases">
        <title>Deep-cultivation of Planctomycetes and their phenomic and genomic characterization uncovers novel biology.</title>
        <authorList>
            <person name="Wiegand S."/>
            <person name="Jogler M."/>
            <person name="Boedeker C."/>
            <person name="Pinto D."/>
            <person name="Vollmers J."/>
            <person name="Rivas-Marin E."/>
            <person name="Kohn T."/>
            <person name="Peeters S.H."/>
            <person name="Heuer A."/>
            <person name="Rast P."/>
            <person name="Oberbeckmann S."/>
            <person name="Bunk B."/>
            <person name="Jeske O."/>
            <person name="Meyerdierks A."/>
            <person name="Storesund J.E."/>
            <person name="Kallscheuer N."/>
            <person name="Luecker S."/>
            <person name="Lage O.M."/>
            <person name="Pohl T."/>
            <person name="Merkel B.J."/>
            <person name="Hornburger P."/>
            <person name="Mueller R.-W."/>
            <person name="Bruemmer F."/>
            <person name="Labrenz M."/>
            <person name="Spormann A.M."/>
            <person name="Op den Camp H."/>
            <person name="Overmann J."/>
            <person name="Amann R."/>
            <person name="Jetten M.S.M."/>
            <person name="Mascher T."/>
            <person name="Medema M.H."/>
            <person name="Devos D.P."/>
            <person name="Kaster A.-K."/>
            <person name="Ovreas L."/>
            <person name="Rohde M."/>
            <person name="Galperin M.Y."/>
            <person name="Jogler C."/>
        </authorList>
    </citation>
    <scope>NUCLEOTIDE SEQUENCE [LARGE SCALE GENOMIC DNA]</scope>
    <source>
        <strain evidence="2 4">DSM 8797</strain>
    </source>
</reference>
<dbReference type="EMBL" id="DQAY01000112">
    <property type="protein sequence ID" value="HCO24924.1"/>
    <property type="molecule type" value="Genomic_DNA"/>
</dbReference>
<dbReference type="Proteomes" id="UP000322887">
    <property type="component" value="Chromosome"/>
</dbReference>
<dbReference type="GO" id="GO:0033818">
    <property type="term" value="F:beta-ketoacyl-acyl-carrier-protein synthase III activity"/>
    <property type="evidence" value="ECO:0007669"/>
    <property type="project" value="UniProtKB-EC"/>
</dbReference>
<dbReference type="EC" id="2.3.1.180" evidence="2"/>
<organism evidence="1 3">
    <name type="scientific">Gimesia maris</name>
    <dbReference type="NCBI Taxonomy" id="122"/>
    <lineage>
        <taxon>Bacteria</taxon>
        <taxon>Pseudomonadati</taxon>
        <taxon>Planctomycetota</taxon>
        <taxon>Planctomycetia</taxon>
        <taxon>Planctomycetales</taxon>
        <taxon>Planctomycetaceae</taxon>
        <taxon>Gimesia</taxon>
    </lineage>
</organism>
<name>A0A3D3R7Q1_9PLAN</name>
<dbReference type="InterPro" id="IPR016039">
    <property type="entry name" value="Thiolase-like"/>
</dbReference>
<protein>
    <submittedName>
        <fullName evidence="2">3-oxoacyl-[acyl-carrier-protein] synthase 3</fullName>
        <ecNumber evidence="2">2.3.1.180</ecNumber>
    </submittedName>
</protein>
<dbReference type="AlphaFoldDB" id="A0A3D3R7Q1"/>
<accession>A0A517XJM6</accession>
<sequence>MQTNGFALTEIVDLADHTDLFELLDNESVYTLSHQGFSAGFSSVKAISRSTGIETRRLLQPDLSPLDIATAIAEKLQLTVGFDWADCPAILLCHSHTRNQSARQLCDQLSEKLGVPSERFIALNYGCVGFIELLNRASKLLENHPAGVHIPLLTVETPEHWHDSSDKAFCGIVSAGATGTTLWSGPGHSLLHVETSTEYIPEERRKADVPLFWTEQGDMYDFRGQPEHKLVMHMDGESVFLNGVDLMLEACLKSYQEVSETTDRILIAPHQPSGKLLKAMIAAAKQIPISADFLNNLPNYGNSISSTIPTILARLDEVVENNGHAPVNPGDLILLPAAGICMDRLTDSMCIGRAALRWQPGRYRDES</sequence>